<dbReference type="EMBL" id="JAINZW010000003">
    <property type="protein sequence ID" value="MBZ4039649.1"/>
    <property type="molecule type" value="Genomic_DNA"/>
</dbReference>
<dbReference type="Proteomes" id="UP001430954">
    <property type="component" value="Unassembled WGS sequence"/>
</dbReference>
<organism evidence="1 2">
    <name type="scientific">Novilysobacter selenitireducens</name>
    <dbReference type="NCBI Taxonomy" id="2872639"/>
    <lineage>
        <taxon>Bacteria</taxon>
        <taxon>Pseudomonadati</taxon>
        <taxon>Pseudomonadota</taxon>
        <taxon>Gammaproteobacteria</taxon>
        <taxon>Lysobacterales</taxon>
        <taxon>Lysobacteraceae</taxon>
        <taxon>Novilysobacter</taxon>
    </lineage>
</organism>
<keyword evidence="2" id="KW-1185">Reference proteome</keyword>
<reference evidence="1 2" key="1">
    <citation type="submission" date="2021-09" db="EMBL/GenBank/DDBJ databases">
        <title>Lysobacter sp. 13A isolated from the river sediment.</title>
        <authorList>
            <person name="Liu H."/>
            <person name="Li S."/>
            <person name="Mao S."/>
        </authorList>
    </citation>
    <scope>NUCLEOTIDE SEQUENCE [LARGE SCALE GENOMIC DNA]</scope>
    <source>
        <strain evidence="1 2">13A</strain>
    </source>
</reference>
<gene>
    <name evidence="1" type="ORF">K6753_08890</name>
</gene>
<proteinExistence type="predicted"/>
<evidence type="ECO:0000313" key="1">
    <source>
        <dbReference type="EMBL" id="MBZ4039649.1"/>
    </source>
</evidence>
<protein>
    <submittedName>
        <fullName evidence="1">Uncharacterized protein</fullName>
    </submittedName>
</protein>
<dbReference type="RefSeq" id="WP_223676090.1">
    <property type="nucleotide sequence ID" value="NZ_JAINZW010000003.1"/>
</dbReference>
<name>A0ABS7T702_9GAMM</name>
<sequence>MADADMPDGNAIDAFIRKWEGITASELSTSQSFLIELLEMLIALGRAERMDSEAYRGV</sequence>
<comment type="caution">
    <text evidence="1">The sequence shown here is derived from an EMBL/GenBank/DDBJ whole genome shotgun (WGS) entry which is preliminary data.</text>
</comment>
<accession>A0ABS7T702</accession>
<evidence type="ECO:0000313" key="2">
    <source>
        <dbReference type="Proteomes" id="UP001430954"/>
    </source>
</evidence>